<dbReference type="EMBL" id="VSRR010090515">
    <property type="protein sequence ID" value="MPC92226.1"/>
    <property type="molecule type" value="Genomic_DNA"/>
</dbReference>
<evidence type="ECO:0000313" key="1">
    <source>
        <dbReference type="EMBL" id="MPC92226.1"/>
    </source>
</evidence>
<reference evidence="1 2" key="1">
    <citation type="submission" date="2019-05" db="EMBL/GenBank/DDBJ databases">
        <title>Another draft genome of Portunus trituberculatus and its Hox gene families provides insights of decapod evolution.</title>
        <authorList>
            <person name="Jeong J.-H."/>
            <person name="Song I."/>
            <person name="Kim S."/>
            <person name="Choi T."/>
            <person name="Kim D."/>
            <person name="Ryu S."/>
            <person name="Kim W."/>
        </authorList>
    </citation>
    <scope>NUCLEOTIDE SEQUENCE [LARGE SCALE GENOMIC DNA]</scope>
    <source>
        <tissue evidence="1">Muscle</tissue>
    </source>
</reference>
<evidence type="ECO:0000313" key="2">
    <source>
        <dbReference type="Proteomes" id="UP000324222"/>
    </source>
</evidence>
<sequence length="96" mass="10600">MQLASCSFSPYLIPNLTFDPGDAVDGVSRRRTRYDEGPPRHGRLLTHGADLGRTVHIEACHVRSLTGTIRGRARVRPAIRHVHGANVHMADDVSFC</sequence>
<organism evidence="1 2">
    <name type="scientific">Portunus trituberculatus</name>
    <name type="common">Swimming crab</name>
    <name type="synonym">Neptunus trituberculatus</name>
    <dbReference type="NCBI Taxonomy" id="210409"/>
    <lineage>
        <taxon>Eukaryota</taxon>
        <taxon>Metazoa</taxon>
        <taxon>Ecdysozoa</taxon>
        <taxon>Arthropoda</taxon>
        <taxon>Crustacea</taxon>
        <taxon>Multicrustacea</taxon>
        <taxon>Malacostraca</taxon>
        <taxon>Eumalacostraca</taxon>
        <taxon>Eucarida</taxon>
        <taxon>Decapoda</taxon>
        <taxon>Pleocyemata</taxon>
        <taxon>Brachyura</taxon>
        <taxon>Eubrachyura</taxon>
        <taxon>Portunoidea</taxon>
        <taxon>Portunidae</taxon>
        <taxon>Portuninae</taxon>
        <taxon>Portunus</taxon>
    </lineage>
</organism>
<comment type="caution">
    <text evidence="1">The sequence shown here is derived from an EMBL/GenBank/DDBJ whole genome shotgun (WGS) entry which is preliminary data.</text>
</comment>
<name>A0A5B7JDP7_PORTR</name>
<dbReference type="AlphaFoldDB" id="A0A5B7JDP7"/>
<protein>
    <submittedName>
        <fullName evidence="1">Uncharacterized protein</fullName>
    </submittedName>
</protein>
<dbReference type="Proteomes" id="UP000324222">
    <property type="component" value="Unassembled WGS sequence"/>
</dbReference>
<accession>A0A5B7JDP7</accession>
<gene>
    <name evidence="1" type="ORF">E2C01_087303</name>
</gene>
<keyword evidence="2" id="KW-1185">Reference proteome</keyword>
<proteinExistence type="predicted"/>